<accession>A0AAD7DUB3</accession>
<comment type="caution">
    <text evidence="1">The sequence shown here is derived from an EMBL/GenBank/DDBJ whole genome shotgun (WGS) entry which is preliminary data.</text>
</comment>
<reference evidence="1" key="1">
    <citation type="submission" date="2023-03" db="EMBL/GenBank/DDBJ databases">
        <title>Massive genome expansion in bonnet fungi (Mycena s.s.) driven by repeated elements and novel gene families across ecological guilds.</title>
        <authorList>
            <consortium name="Lawrence Berkeley National Laboratory"/>
            <person name="Harder C.B."/>
            <person name="Miyauchi S."/>
            <person name="Viragh M."/>
            <person name="Kuo A."/>
            <person name="Thoen E."/>
            <person name="Andreopoulos B."/>
            <person name="Lu D."/>
            <person name="Skrede I."/>
            <person name="Drula E."/>
            <person name="Henrissat B."/>
            <person name="Morin E."/>
            <person name="Kohler A."/>
            <person name="Barry K."/>
            <person name="LaButti K."/>
            <person name="Morin E."/>
            <person name="Salamov A."/>
            <person name="Lipzen A."/>
            <person name="Mereny Z."/>
            <person name="Hegedus B."/>
            <person name="Baldrian P."/>
            <person name="Stursova M."/>
            <person name="Weitz H."/>
            <person name="Taylor A."/>
            <person name="Grigoriev I.V."/>
            <person name="Nagy L.G."/>
            <person name="Martin F."/>
            <person name="Kauserud H."/>
        </authorList>
    </citation>
    <scope>NUCLEOTIDE SEQUENCE</scope>
    <source>
        <strain evidence="1">CBHHK182m</strain>
    </source>
</reference>
<gene>
    <name evidence="1" type="ORF">B0H16DRAFT_1484246</name>
</gene>
<dbReference type="EMBL" id="JARKIB010000576">
    <property type="protein sequence ID" value="KAJ7699154.1"/>
    <property type="molecule type" value="Genomic_DNA"/>
</dbReference>
<protein>
    <submittedName>
        <fullName evidence="1">Uncharacterized protein</fullName>
    </submittedName>
</protein>
<name>A0AAD7DUB3_9AGAR</name>
<dbReference type="Proteomes" id="UP001215598">
    <property type="component" value="Unassembled WGS sequence"/>
</dbReference>
<proteinExistence type="predicted"/>
<sequence length="225" mass="25307">MAYQGKHVAKTLHSRPRLGRGKRWRSVLAARAASRLRSASLTARRASILQPENLKLGNAELLAPVERKYHEFVKREATEEKISVNRIIVVGKARGNEVKWRVIAAGKRISAGYSRVDPFSSKTKDRQDLRPKWMAAVGSEVTLTGLNSRIVWGLEMLYHRVLLTMLDEYKIACESKGILDMCEKKKLAVMWAVHRVDDGHRVQGNVNGVRGVGDKDAKLRATVED</sequence>
<organism evidence="1 2">
    <name type="scientific">Mycena metata</name>
    <dbReference type="NCBI Taxonomy" id="1033252"/>
    <lineage>
        <taxon>Eukaryota</taxon>
        <taxon>Fungi</taxon>
        <taxon>Dikarya</taxon>
        <taxon>Basidiomycota</taxon>
        <taxon>Agaricomycotina</taxon>
        <taxon>Agaricomycetes</taxon>
        <taxon>Agaricomycetidae</taxon>
        <taxon>Agaricales</taxon>
        <taxon>Marasmiineae</taxon>
        <taxon>Mycenaceae</taxon>
        <taxon>Mycena</taxon>
    </lineage>
</organism>
<dbReference type="AlphaFoldDB" id="A0AAD7DUB3"/>
<keyword evidence="2" id="KW-1185">Reference proteome</keyword>
<evidence type="ECO:0000313" key="2">
    <source>
        <dbReference type="Proteomes" id="UP001215598"/>
    </source>
</evidence>
<evidence type="ECO:0000313" key="1">
    <source>
        <dbReference type="EMBL" id="KAJ7699154.1"/>
    </source>
</evidence>